<dbReference type="Proteomes" id="UP000501726">
    <property type="component" value="Chromosome"/>
</dbReference>
<keyword evidence="7" id="KW-0732">Signal</keyword>
<evidence type="ECO:0000313" key="9">
    <source>
        <dbReference type="EMBL" id="BBP46965.1"/>
    </source>
</evidence>
<keyword evidence="3 6" id="KW-0378">Hydrolase</keyword>
<dbReference type="RefSeq" id="WP_173274058.1">
    <property type="nucleotide sequence ID" value="NZ_AP021889.1"/>
</dbReference>
<dbReference type="InterPro" id="IPR022409">
    <property type="entry name" value="PKD/Chitinase_dom"/>
</dbReference>
<feature type="active site" description="Charge relay system" evidence="5 6">
    <location>
        <position position="336"/>
    </location>
</feature>
<dbReference type="PANTHER" id="PTHR43806:SF11">
    <property type="entry name" value="CEREVISIN-RELATED"/>
    <property type="match status" value="1"/>
</dbReference>
<dbReference type="Pfam" id="PF18911">
    <property type="entry name" value="PKD_4"/>
    <property type="match status" value="2"/>
</dbReference>
<dbReference type="GO" id="GO:0006508">
    <property type="term" value="P:proteolysis"/>
    <property type="evidence" value="ECO:0007669"/>
    <property type="project" value="UniProtKB-KW"/>
</dbReference>
<feature type="domain" description="PKD" evidence="8">
    <location>
        <begin position="404"/>
        <end position="486"/>
    </location>
</feature>
<evidence type="ECO:0000256" key="1">
    <source>
        <dbReference type="ARBA" id="ARBA00011073"/>
    </source>
</evidence>
<comment type="similarity">
    <text evidence="1 6">Belongs to the peptidase S8 family.</text>
</comment>
<dbReference type="InterPro" id="IPR035986">
    <property type="entry name" value="PKD_dom_sf"/>
</dbReference>
<dbReference type="PROSITE" id="PS00138">
    <property type="entry name" value="SUBTILASE_SER"/>
    <property type="match status" value="1"/>
</dbReference>
<dbReference type="SUPFAM" id="SSF49299">
    <property type="entry name" value="PKD domain"/>
    <property type="match status" value="2"/>
</dbReference>
<dbReference type="CDD" id="cd00146">
    <property type="entry name" value="PKD"/>
    <property type="match status" value="2"/>
</dbReference>
<sequence length="666" mass="71098">MPTPKQRPFPLLSSLSFALATLFASQVNATEIRPATVLFKVLEGQAPNHLKAFNALLHSQGLVTERTLEGTGITIATFAHTGREIAIANLLKHSGYVEFAEPDYAIAPTLQPNDSNYANQWHHQTVNSPQAWETTTGNHNVLVGVCDTGFDVNHPDLAGNLRTDLAYNAQDGSNYIFDANGHGTGTAGTLGAVGNNSTGVAGINWDVDIIPIRIAISDNNSSAYISTMANCIEYAADQGARIVNLSYGGIQYETINAAAQYLRDRNGLLFMSAGNDGQEFADYPDFTSFVGVGATDQNNNRASFSSWGNYVDVTAPGVSILTTYPNNRYVNYSGTSFSAPLTAGVAALMVAANPTITPEQIEQGLFSTATDIGDEGEDNVFGHGLVNAAAAVNYAANIGHVSPPEAKITANQTSLPFGNAFAFDARNSLDSDGMIVSYQWSLGDGTTSSLDHFNHTYDAAGVYQVTLTVTDNDGLSDSSSIMVQVTNEAPVAEISVDSQSGSVPLTVNFNAQNSFDNDGEIIDYAWNFGDGNSDTGSSTSHTYTGVGEFTAILTVTDNAGAQSNTSVLIRVQGEETINISAPSSLRASVRRSRVSLSWRDNSKNEDGFYLHRYDASSGELLQTTTLDANTTRYNDYPENGNYLYQVQAFQGNNLSEQSNAVSANVR</sequence>
<dbReference type="KEGG" id="tse:THMIRHAS_23380"/>
<dbReference type="InterPro" id="IPR000209">
    <property type="entry name" value="Peptidase_S8/S53_dom"/>
</dbReference>
<evidence type="ECO:0000259" key="8">
    <source>
        <dbReference type="PROSITE" id="PS50093"/>
    </source>
</evidence>
<dbReference type="GO" id="GO:0004252">
    <property type="term" value="F:serine-type endopeptidase activity"/>
    <property type="evidence" value="ECO:0007669"/>
    <property type="project" value="UniProtKB-UniRule"/>
</dbReference>
<feature type="domain" description="PKD" evidence="8">
    <location>
        <begin position="490"/>
        <end position="576"/>
    </location>
</feature>
<feature type="active site" description="Charge relay system" evidence="5 6">
    <location>
        <position position="182"/>
    </location>
</feature>
<evidence type="ECO:0000256" key="5">
    <source>
        <dbReference type="PIRSR" id="PIRSR615500-1"/>
    </source>
</evidence>
<evidence type="ECO:0000313" key="10">
    <source>
        <dbReference type="Proteomes" id="UP000501726"/>
    </source>
</evidence>
<dbReference type="PANTHER" id="PTHR43806">
    <property type="entry name" value="PEPTIDASE S8"/>
    <property type="match status" value="1"/>
</dbReference>
<dbReference type="InterPro" id="IPR023828">
    <property type="entry name" value="Peptidase_S8_Ser-AS"/>
</dbReference>
<dbReference type="InterPro" id="IPR050131">
    <property type="entry name" value="Peptidase_S8_subtilisin-like"/>
</dbReference>
<feature type="active site" description="Charge relay system" evidence="5 6">
    <location>
        <position position="147"/>
    </location>
</feature>
<feature type="signal peptide" evidence="7">
    <location>
        <begin position="1"/>
        <end position="29"/>
    </location>
</feature>
<evidence type="ECO:0000256" key="2">
    <source>
        <dbReference type="ARBA" id="ARBA00022670"/>
    </source>
</evidence>
<dbReference type="InterPro" id="IPR036852">
    <property type="entry name" value="Peptidase_S8/S53_dom_sf"/>
</dbReference>
<dbReference type="InterPro" id="IPR036116">
    <property type="entry name" value="FN3_sf"/>
</dbReference>
<dbReference type="InterPro" id="IPR015500">
    <property type="entry name" value="Peptidase_S8_subtilisin-rel"/>
</dbReference>
<protein>
    <recommendedName>
        <fullName evidence="8">PKD domain-containing protein</fullName>
    </recommendedName>
</protein>
<dbReference type="PRINTS" id="PR00723">
    <property type="entry name" value="SUBTILISIN"/>
</dbReference>
<gene>
    <name evidence="9" type="ORF">THMIRHAS_23380</name>
</gene>
<reference evidence="10" key="1">
    <citation type="submission" date="2019-11" db="EMBL/GenBank/DDBJ databases">
        <title>Isolation and characterization of two novel species in the genus Thiomicrorhabdus.</title>
        <authorList>
            <person name="Mochizuki J."/>
            <person name="Kojima H."/>
            <person name="Fukui M."/>
        </authorList>
    </citation>
    <scope>NUCLEOTIDE SEQUENCE [LARGE SCALE GENOMIC DNA]</scope>
    <source>
        <strain evidence="10">aks77</strain>
    </source>
</reference>
<dbReference type="Pfam" id="PF00082">
    <property type="entry name" value="Peptidase_S8"/>
    <property type="match status" value="1"/>
</dbReference>
<name>A0A6F8PXV5_9GAMM</name>
<evidence type="ECO:0000256" key="7">
    <source>
        <dbReference type="SAM" id="SignalP"/>
    </source>
</evidence>
<dbReference type="SMART" id="SM00089">
    <property type="entry name" value="PKD"/>
    <property type="match status" value="2"/>
</dbReference>
<accession>A0A6F8PXV5</accession>
<dbReference type="InterPro" id="IPR013783">
    <property type="entry name" value="Ig-like_fold"/>
</dbReference>
<evidence type="ECO:0000256" key="3">
    <source>
        <dbReference type="ARBA" id="ARBA00022801"/>
    </source>
</evidence>
<evidence type="ECO:0000256" key="6">
    <source>
        <dbReference type="PROSITE-ProRule" id="PRU01240"/>
    </source>
</evidence>
<dbReference type="InterPro" id="IPR000601">
    <property type="entry name" value="PKD_dom"/>
</dbReference>
<keyword evidence="2 6" id="KW-0645">Protease</keyword>
<keyword evidence="4 6" id="KW-0720">Serine protease</keyword>
<dbReference type="PROSITE" id="PS50093">
    <property type="entry name" value="PKD"/>
    <property type="match status" value="2"/>
</dbReference>
<keyword evidence="10" id="KW-1185">Reference proteome</keyword>
<dbReference type="EMBL" id="AP021889">
    <property type="protein sequence ID" value="BBP46965.1"/>
    <property type="molecule type" value="Genomic_DNA"/>
</dbReference>
<evidence type="ECO:0000256" key="4">
    <source>
        <dbReference type="ARBA" id="ARBA00022825"/>
    </source>
</evidence>
<dbReference type="CDD" id="cd07498">
    <property type="entry name" value="Peptidases_S8_15"/>
    <property type="match status" value="1"/>
</dbReference>
<dbReference type="SUPFAM" id="SSF52743">
    <property type="entry name" value="Subtilisin-like"/>
    <property type="match status" value="1"/>
</dbReference>
<proteinExistence type="inferred from homology"/>
<dbReference type="Gene3D" id="3.40.50.200">
    <property type="entry name" value="Peptidase S8/S53 domain"/>
    <property type="match status" value="1"/>
</dbReference>
<feature type="chain" id="PRO_5026257106" description="PKD domain-containing protein" evidence="7">
    <location>
        <begin position="30"/>
        <end position="666"/>
    </location>
</feature>
<dbReference type="PROSITE" id="PS51892">
    <property type="entry name" value="SUBTILASE"/>
    <property type="match status" value="1"/>
</dbReference>
<organism evidence="9 10">
    <name type="scientific">Thiosulfatimonas sediminis</name>
    <dbReference type="NCBI Taxonomy" id="2675054"/>
    <lineage>
        <taxon>Bacteria</taxon>
        <taxon>Pseudomonadati</taxon>
        <taxon>Pseudomonadota</taxon>
        <taxon>Gammaproteobacteria</taxon>
        <taxon>Thiotrichales</taxon>
        <taxon>Piscirickettsiaceae</taxon>
        <taxon>Thiosulfatimonas</taxon>
    </lineage>
</organism>
<dbReference type="Gene3D" id="2.60.40.10">
    <property type="entry name" value="Immunoglobulins"/>
    <property type="match status" value="3"/>
</dbReference>
<dbReference type="SUPFAM" id="SSF49265">
    <property type="entry name" value="Fibronectin type III"/>
    <property type="match status" value="1"/>
</dbReference>
<dbReference type="AlphaFoldDB" id="A0A6F8PXV5"/>
<dbReference type="InterPro" id="IPR034054">
    <property type="entry name" value="Pep_S8_PrcA"/>
</dbReference>